<keyword evidence="7" id="KW-0717">Septation</keyword>
<dbReference type="SUPFAM" id="SSF102829">
    <property type="entry name" value="Cell division protein ZapA-like"/>
    <property type="match status" value="1"/>
</dbReference>
<dbReference type="GO" id="GO:0032153">
    <property type="term" value="C:cell division site"/>
    <property type="evidence" value="ECO:0007669"/>
    <property type="project" value="TreeGrafter"/>
</dbReference>
<evidence type="ECO:0000256" key="6">
    <source>
        <dbReference type="ARBA" id="ARBA00023054"/>
    </source>
</evidence>
<evidence type="ECO:0000313" key="12">
    <source>
        <dbReference type="EMBL" id="NYZ66125.1"/>
    </source>
</evidence>
<gene>
    <name evidence="12" type="ORF">H0A36_08880</name>
</gene>
<evidence type="ECO:0000256" key="5">
    <source>
        <dbReference type="ARBA" id="ARBA00022618"/>
    </source>
</evidence>
<evidence type="ECO:0000256" key="2">
    <source>
        <dbReference type="ARBA" id="ARBA00010074"/>
    </source>
</evidence>
<keyword evidence="8" id="KW-0131">Cell cycle</keyword>
<comment type="caution">
    <text evidence="12">The sequence shown here is derived from an EMBL/GenBank/DDBJ whole genome shotgun (WGS) entry which is preliminary data.</text>
</comment>
<proteinExistence type="inferred from homology"/>
<dbReference type="EMBL" id="JACCKB010000010">
    <property type="protein sequence ID" value="NYZ66125.1"/>
    <property type="molecule type" value="Genomic_DNA"/>
</dbReference>
<dbReference type="GO" id="GO:0030428">
    <property type="term" value="C:cell septum"/>
    <property type="evidence" value="ECO:0007669"/>
    <property type="project" value="TreeGrafter"/>
</dbReference>
<dbReference type="RefSeq" id="WP_180568154.1">
    <property type="nucleotide sequence ID" value="NZ_JACCKB010000010.1"/>
</dbReference>
<keyword evidence="13" id="KW-1185">Reference proteome</keyword>
<evidence type="ECO:0000256" key="10">
    <source>
        <dbReference type="ARBA" id="ARBA00026068"/>
    </source>
</evidence>
<dbReference type="GO" id="GO:0000921">
    <property type="term" value="P:septin ring assembly"/>
    <property type="evidence" value="ECO:0007669"/>
    <property type="project" value="TreeGrafter"/>
</dbReference>
<keyword evidence="6" id="KW-0175">Coiled coil</keyword>
<organism evidence="12 13">
    <name type="scientific">Spartinivicinus marinus</name>
    <dbReference type="NCBI Taxonomy" id="2994442"/>
    <lineage>
        <taxon>Bacteria</taxon>
        <taxon>Pseudomonadati</taxon>
        <taxon>Pseudomonadota</taxon>
        <taxon>Gammaproteobacteria</taxon>
        <taxon>Oceanospirillales</taxon>
        <taxon>Zooshikellaceae</taxon>
        <taxon>Spartinivicinus</taxon>
    </lineage>
</organism>
<dbReference type="GO" id="GO:0043093">
    <property type="term" value="P:FtsZ-dependent cytokinesis"/>
    <property type="evidence" value="ECO:0007669"/>
    <property type="project" value="TreeGrafter"/>
</dbReference>
<reference evidence="12 13" key="1">
    <citation type="submission" date="2020-07" db="EMBL/GenBank/DDBJ databases">
        <title>Endozoicomonas sp. nov., isolated from sediment.</title>
        <authorList>
            <person name="Gu T."/>
        </authorList>
    </citation>
    <scope>NUCLEOTIDE SEQUENCE [LARGE SCALE GENOMIC DNA]</scope>
    <source>
        <strain evidence="12 13">SM1973</strain>
    </source>
</reference>
<dbReference type="PANTHER" id="PTHR34981:SF1">
    <property type="entry name" value="CELL DIVISION PROTEIN ZAPA"/>
    <property type="match status" value="1"/>
</dbReference>
<evidence type="ECO:0000256" key="11">
    <source>
        <dbReference type="ARBA" id="ARBA00033158"/>
    </source>
</evidence>
<keyword evidence="4" id="KW-0963">Cytoplasm</keyword>
<evidence type="ECO:0000256" key="8">
    <source>
        <dbReference type="ARBA" id="ARBA00023306"/>
    </source>
</evidence>
<dbReference type="InterPro" id="IPR007838">
    <property type="entry name" value="Cell_div_ZapA-like"/>
</dbReference>
<accession>A0A853IA41</accession>
<dbReference type="InterPro" id="IPR042233">
    <property type="entry name" value="Cell_div_ZapA_N"/>
</dbReference>
<comment type="subunit">
    <text evidence="10">Homodimer. Interacts with FtsZ.</text>
</comment>
<evidence type="ECO:0000256" key="9">
    <source>
        <dbReference type="ARBA" id="ARBA00024910"/>
    </source>
</evidence>
<comment type="subcellular location">
    <subcellularLocation>
        <location evidence="1">Cytoplasm</location>
    </subcellularLocation>
</comment>
<dbReference type="Gene3D" id="1.20.5.50">
    <property type="match status" value="1"/>
</dbReference>
<keyword evidence="5 12" id="KW-0132">Cell division</keyword>
<dbReference type="AlphaFoldDB" id="A0A853IA41"/>
<evidence type="ECO:0000313" key="13">
    <source>
        <dbReference type="Proteomes" id="UP000569732"/>
    </source>
</evidence>
<comment type="similarity">
    <text evidence="2">Belongs to the ZapA family. Type 1 subfamily.</text>
</comment>
<evidence type="ECO:0000256" key="1">
    <source>
        <dbReference type="ARBA" id="ARBA00004496"/>
    </source>
</evidence>
<dbReference type="Pfam" id="PF05164">
    <property type="entry name" value="ZapA"/>
    <property type="match status" value="1"/>
</dbReference>
<evidence type="ECO:0000256" key="7">
    <source>
        <dbReference type="ARBA" id="ARBA00023210"/>
    </source>
</evidence>
<name>A0A853IA41_9GAMM</name>
<protein>
    <recommendedName>
        <fullName evidence="3">Cell division protein ZapA</fullName>
    </recommendedName>
    <alternativeName>
        <fullName evidence="11">Z ring-associated protein ZapA</fullName>
    </alternativeName>
</protein>
<evidence type="ECO:0000256" key="3">
    <source>
        <dbReference type="ARBA" id="ARBA00015195"/>
    </source>
</evidence>
<dbReference type="Gene3D" id="3.30.160.880">
    <property type="entry name" value="Cell division protein ZapA protomer, N-terminal domain"/>
    <property type="match status" value="1"/>
</dbReference>
<dbReference type="GO" id="GO:0005829">
    <property type="term" value="C:cytosol"/>
    <property type="evidence" value="ECO:0007669"/>
    <property type="project" value="TreeGrafter"/>
</dbReference>
<comment type="function">
    <text evidence="9">Activator of cell division through the inhibition of FtsZ GTPase activity, therefore promoting FtsZ assembly into bundles of protofilaments necessary for the formation of the division Z ring. It is recruited early at mid-cell but it is not essential for cell division.</text>
</comment>
<evidence type="ECO:0000256" key="4">
    <source>
        <dbReference type="ARBA" id="ARBA00022490"/>
    </source>
</evidence>
<dbReference type="PANTHER" id="PTHR34981">
    <property type="entry name" value="CELL DIVISION PROTEIN ZAPA"/>
    <property type="match status" value="1"/>
</dbReference>
<dbReference type="InterPro" id="IPR036192">
    <property type="entry name" value="Cell_div_ZapA-like_sf"/>
</dbReference>
<sequence length="106" mass="11814">MSDTTTQTATVNILDKGYRVSCKPEEQRALVDAAQYLDNKMREIRERGAVVGLERIAVMAALNIAHELLQLAQQRQLAEEDTQAQLQSLLDKVEQVLTDGDTPAFD</sequence>
<dbReference type="Proteomes" id="UP000569732">
    <property type="component" value="Unassembled WGS sequence"/>
</dbReference>
<dbReference type="GO" id="GO:0000917">
    <property type="term" value="P:division septum assembly"/>
    <property type="evidence" value="ECO:0007669"/>
    <property type="project" value="UniProtKB-KW"/>
</dbReference>